<name>A0A9D4KPB5_DREPO</name>
<comment type="caution">
    <text evidence="1">The sequence shown here is derived from an EMBL/GenBank/DDBJ whole genome shotgun (WGS) entry which is preliminary data.</text>
</comment>
<evidence type="ECO:0000313" key="2">
    <source>
        <dbReference type="Proteomes" id="UP000828390"/>
    </source>
</evidence>
<dbReference type="EMBL" id="JAIWYP010000004">
    <property type="protein sequence ID" value="KAH3843547.1"/>
    <property type="molecule type" value="Genomic_DNA"/>
</dbReference>
<accession>A0A9D4KPB5</accession>
<keyword evidence="2" id="KW-1185">Reference proteome</keyword>
<organism evidence="1 2">
    <name type="scientific">Dreissena polymorpha</name>
    <name type="common">Zebra mussel</name>
    <name type="synonym">Mytilus polymorpha</name>
    <dbReference type="NCBI Taxonomy" id="45954"/>
    <lineage>
        <taxon>Eukaryota</taxon>
        <taxon>Metazoa</taxon>
        <taxon>Spiralia</taxon>
        <taxon>Lophotrochozoa</taxon>
        <taxon>Mollusca</taxon>
        <taxon>Bivalvia</taxon>
        <taxon>Autobranchia</taxon>
        <taxon>Heteroconchia</taxon>
        <taxon>Euheterodonta</taxon>
        <taxon>Imparidentia</taxon>
        <taxon>Neoheterodontei</taxon>
        <taxon>Myida</taxon>
        <taxon>Dreissenoidea</taxon>
        <taxon>Dreissenidae</taxon>
        <taxon>Dreissena</taxon>
    </lineage>
</organism>
<gene>
    <name evidence="1" type="ORF">DPMN_117067</name>
</gene>
<dbReference type="Proteomes" id="UP000828390">
    <property type="component" value="Unassembled WGS sequence"/>
</dbReference>
<reference evidence="1" key="1">
    <citation type="journal article" date="2019" name="bioRxiv">
        <title>The Genome of the Zebra Mussel, Dreissena polymorpha: A Resource for Invasive Species Research.</title>
        <authorList>
            <person name="McCartney M.A."/>
            <person name="Auch B."/>
            <person name="Kono T."/>
            <person name="Mallez S."/>
            <person name="Zhang Y."/>
            <person name="Obille A."/>
            <person name="Becker A."/>
            <person name="Abrahante J.E."/>
            <person name="Garbe J."/>
            <person name="Badalamenti J.P."/>
            <person name="Herman A."/>
            <person name="Mangelson H."/>
            <person name="Liachko I."/>
            <person name="Sullivan S."/>
            <person name="Sone E.D."/>
            <person name="Koren S."/>
            <person name="Silverstein K.A.T."/>
            <person name="Beckman K.B."/>
            <person name="Gohl D.M."/>
        </authorList>
    </citation>
    <scope>NUCLEOTIDE SEQUENCE</scope>
    <source>
        <strain evidence="1">Duluth1</strain>
        <tissue evidence="1">Whole animal</tissue>
    </source>
</reference>
<proteinExistence type="predicted"/>
<evidence type="ECO:0000313" key="1">
    <source>
        <dbReference type="EMBL" id="KAH3843547.1"/>
    </source>
</evidence>
<dbReference type="AlphaFoldDB" id="A0A9D4KPB5"/>
<sequence>MVEVYKYINKCVRKLMLFLNYFEFGARLLYIILQTTLACAPNKPHNRQGSRDAVHAKGSLLPVKGSFLNPRLDPSSSFTLLWFFEFLYHYHSSNYNVEAVSGYCLPLP</sequence>
<reference evidence="1" key="2">
    <citation type="submission" date="2020-11" db="EMBL/GenBank/DDBJ databases">
        <authorList>
            <person name="McCartney M.A."/>
            <person name="Auch B."/>
            <person name="Kono T."/>
            <person name="Mallez S."/>
            <person name="Becker A."/>
            <person name="Gohl D.M."/>
            <person name="Silverstein K.A.T."/>
            <person name="Koren S."/>
            <person name="Bechman K.B."/>
            <person name="Herman A."/>
            <person name="Abrahante J.E."/>
            <person name="Garbe J."/>
        </authorList>
    </citation>
    <scope>NUCLEOTIDE SEQUENCE</scope>
    <source>
        <strain evidence="1">Duluth1</strain>
        <tissue evidence="1">Whole animal</tissue>
    </source>
</reference>
<protein>
    <submittedName>
        <fullName evidence="1">Uncharacterized protein</fullName>
    </submittedName>
</protein>